<comment type="caution">
    <text evidence="1">The sequence shown here is derived from an EMBL/GenBank/DDBJ whole genome shotgun (WGS) entry which is preliminary data.</text>
</comment>
<dbReference type="Proteomes" id="UP001163321">
    <property type="component" value="Chromosome 12"/>
</dbReference>
<evidence type="ECO:0000313" key="1">
    <source>
        <dbReference type="EMBL" id="KAI9919120.1"/>
    </source>
</evidence>
<name>A0ACC0WJS8_9STRA</name>
<dbReference type="EMBL" id="CM047591">
    <property type="protein sequence ID" value="KAI9919120.1"/>
    <property type="molecule type" value="Genomic_DNA"/>
</dbReference>
<accession>A0ACC0WJS8</accession>
<sequence length="67" mass="7581">MLWVTSLSSSIGVDFIRKKPVAFCVKMEKWVYHRPVAVIVLVVDLPPSSVRADVGQRRLFRAIIAEV</sequence>
<keyword evidence="2" id="KW-1185">Reference proteome</keyword>
<proteinExistence type="predicted"/>
<evidence type="ECO:0000313" key="2">
    <source>
        <dbReference type="Proteomes" id="UP001163321"/>
    </source>
</evidence>
<reference evidence="1 2" key="1">
    <citation type="journal article" date="2022" name="bioRxiv">
        <title>The genome of the oomycete Peronosclerospora sorghi, a cosmopolitan pathogen of maize and sorghum, is inflated with dispersed pseudogenes.</title>
        <authorList>
            <person name="Fletcher K."/>
            <person name="Martin F."/>
            <person name="Isakeit T."/>
            <person name="Cavanaugh K."/>
            <person name="Magill C."/>
            <person name="Michelmore R."/>
        </authorList>
    </citation>
    <scope>NUCLEOTIDE SEQUENCE [LARGE SCALE GENOMIC DNA]</scope>
    <source>
        <strain evidence="1">P6</strain>
    </source>
</reference>
<protein>
    <submittedName>
        <fullName evidence="1">Uncharacterized protein</fullName>
    </submittedName>
</protein>
<organism evidence="1 2">
    <name type="scientific">Peronosclerospora sorghi</name>
    <dbReference type="NCBI Taxonomy" id="230839"/>
    <lineage>
        <taxon>Eukaryota</taxon>
        <taxon>Sar</taxon>
        <taxon>Stramenopiles</taxon>
        <taxon>Oomycota</taxon>
        <taxon>Peronosporomycetes</taxon>
        <taxon>Peronosporales</taxon>
        <taxon>Peronosporaceae</taxon>
        <taxon>Peronosclerospora</taxon>
    </lineage>
</organism>
<gene>
    <name evidence="1" type="ORF">PsorP6_011388</name>
</gene>